<dbReference type="EMBL" id="LT629711">
    <property type="protein sequence ID" value="SDP57101.1"/>
    <property type="molecule type" value="Genomic_DNA"/>
</dbReference>
<dbReference type="PANTHER" id="PTHR43244">
    <property type="match status" value="1"/>
</dbReference>
<dbReference type="InterPro" id="IPR012312">
    <property type="entry name" value="Hemerythrin-like"/>
</dbReference>
<dbReference type="Proteomes" id="UP000199077">
    <property type="component" value="Chromosome I"/>
</dbReference>
<dbReference type="OrthoDB" id="9775082at2"/>
<evidence type="ECO:0000256" key="1">
    <source>
        <dbReference type="ARBA" id="ARBA00023002"/>
    </source>
</evidence>
<evidence type="ECO:0000313" key="6">
    <source>
        <dbReference type="Proteomes" id="UP000199077"/>
    </source>
</evidence>
<proteinExistence type="predicted"/>
<feature type="domain" description="Hemerythrin-like" evidence="4">
    <location>
        <begin position="354"/>
        <end position="496"/>
    </location>
</feature>
<evidence type="ECO:0000256" key="2">
    <source>
        <dbReference type="SAM" id="MobiDB-lite"/>
    </source>
</evidence>
<keyword evidence="1" id="KW-0560">Oxidoreductase</keyword>
<dbReference type="Gene3D" id="3.20.20.30">
    <property type="entry name" value="Luciferase-like domain"/>
    <property type="match status" value="1"/>
</dbReference>
<dbReference type="InterPro" id="IPR036661">
    <property type="entry name" value="Luciferase-like_sf"/>
</dbReference>
<accession>A0A1H0TTB3</accession>
<dbReference type="PANTHER" id="PTHR43244:SF1">
    <property type="entry name" value="5,10-METHYLENETETRAHYDROMETHANOPTERIN REDUCTASE"/>
    <property type="match status" value="1"/>
</dbReference>
<dbReference type="InterPro" id="IPR050564">
    <property type="entry name" value="F420-G6PD/mer"/>
</dbReference>
<dbReference type="AlphaFoldDB" id="A0A1H0TTB3"/>
<sequence length="505" mass="54175">MTDYGQDLQFGIFPSPDAAAADLVLELSEAADVAGLDLVTIQDHPYQAKHLDTWTLLSFIAARTTSIRVAPNVANLPLRPPVVLARSVATLDRLSGGRVELGLGTGAFFDAIVAAGGERLTPGESIESLTEAMAVIRAVWGGEGAPTVRVEGRHHRVVGLHPGPAPAHPVEIWLGALKPRMLRLTGRSADGWLPSMGYVAPDTLRGHNRTIDEAAVKAGRDPAAIRRLYNIHGRFGSGSGTRPGAMLQGTPRDWAEQLAELTLTEGMSTYILAVNSLEQVDRFAHEVAPAVRELVDAERARRAAGPSPEAAAVSPADVEPEPADATEVGGPHTSSGSSISEGVAAQRHSGAGAHLVEVHDGLRAELARLRDIVEQVVAGEEQAHRARNAINELTMRQNNWTLGAYCAQYCRFVTGHHGLEDRSVFPHLRRSEPALTPVLDRLEQEHLVIHDVLEQLDEALVGLVSGASGTDELQRVVDRLSETLLAHLSFEEDELVAPLDRHGFA</sequence>
<dbReference type="CDD" id="cd12108">
    <property type="entry name" value="Hr-like"/>
    <property type="match status" value="1"/>
</dbReference>
<dbReference type="RefSeq" id="WP_091787061.1">
    <property type="nucleotide sequence ID" value="NZ_LT629711.1"/>
</dbReference>
<protein>
    <submittedName>
        <fullName evidence="5">Hemerythrin HHE cation binding domain-containing protein</fullName>
    </submittedName>
</protein>
<gene>
    <name evidence="5" type="ORF">SAMN04489867_2964</name>
</gene>
<name>A0A1H0TTB3_9MICO</name>
<dbReference type="InterPro" id="IPR011251">
    <property type="entry name" value="Luciferase-like_dom"/>
</dbReference>
<evidence type="ECO:0000313" key="5">
    <source>
        <dbReference type="EMBL" id="SDP57101.1"/>
    </source>
</evidence>
<evidence type="ECO:0000259" key="3">
    <source>
        <dbReference type="Pfam" id="PF00296"/>
    </source>
</evidence>
<dbReference type="Pfam" id="PF00296">
    <property type="entry name" value="Bac_luciferase"/>
    <property type="match status" value="1"/>
</dbReference>
<feature type="domain" description="Luciferase-like" evidence="3">
    <location>
        <begin position="19"/>
        <end position="230"/>
    </location>
</feature>
<dbReference type="SUPFAM" id="SSF51679">
    <property type="entry name" value="Bacterial luciferase-like"/>
    <property type="match status" value="1"/>
</dbReference>
<reference evidence="6" key="1">
    <citation type="submission" date="2016-10" db="EMBL/GenBank/DDBJ databases">
        <authorList>
            <person name="Varghese N."/>
            <person name="Submissions S."/>
        </authorList>
    </citation>
    <scope>NUCLEOTIDE SEQUENCE [LARGE SCALE GENOMIC DNA]</scope>
    <source>
        <strain evidence="6">DSM 22329</strain>
    </source>
</reference>
<dbReference type="STRING" id="443156.SAMN04489867_2964"/>
<evidence type="ECO:0000259" key="4">
    <source>
        <dbReference type="Pfam" id="PF01814"/>
    </source>
</evidence>
<organism evidence="5 6">
    <name type="scientific">Pedococcus dokdonensis</name>
    <dbReference type="NCBI Taxonomy" id="443156"/>
    <lineage>
        <taxon>Bacteria</taxon>
        <taxon>Bacillati</taxon>
        <taxon>Actinomycetota</taxon>
        <taxon>Actinomycetes</taxon>
        <taxon>Micrococcales</taxon>
        <taxon>Intrasporangiaceae</taxon>
        <taxon>Pedococcus</taxon>
    </lineage>
</organism>
<keyword evidence="6" id="KW-1185">Reference proteome</keyword>
<dbReference type="Pfam" id="PF01814">
    <property type="entry name" value="Hemerythrin"/>
    <property type="match status" value="1"/>
</dbReference>
<feature type="region of interest" description="Disordered" evidence="2">
    <location>
        <begin position="301"/>
        <end position="339"/>
    </location>
</feature>
<dbReference type="CDD" id="cd01097">
    <property type="entry name" value="Tetrahydromethanopterin_reductase"/>
    <property type="match status" value="1"/>
</dbReference>
<dbReference type="Gene3D" id="1.20.120.520">
    <property type="entry name" value="nmb1532 protein domain like"/>
    <property type="match status" value="1"/>
</dbReference>
<dbReference type="GO" id="GO:0016705">
    <property type="term" value="F:oxidoreductase activity, acting on paired donors, with incorporation or reduction of molecular oxygen"/>
    <property type="evidence" value="ECO:0007669"/>
    <property type="project" value="InterPro"/>
</dbReference>